<feature type="domain" description="THD" evidence="3">
    <location>
        <begin position="86"/>
        <end position="226"/>
    </location>
</feature>
<dbReference type="EMBL" id="JAROKS010000025">
    <property type="protein sequence ID" value="KAK1786343.1"/>
    <property type="molecule type" value="Genomic_DNA"/>
</dbReference>
<dbReference type="GO" id="GO:0016020">
    <property type="term" value="C:membrane"/>
    <property type="evidence" value="ECO:0007669"/>
    <property type="project" value="InterPro"/>
</dbReference>
<proteinExistence type="inferred from homology"/>
<dbReference type="PROSITE" id="PS50049">
    <property type="entry name" value="THD_2"/>
    <property type="match status" value="1"/>
</dbReference>
<evidence type="ECO:0000256" key="2">
    <source>
        <dbReference type="SAM" id="Phobius"/>
    </source>
</evidence>
<dbReference type="GO" id="GO:0006955">
    <property type="term" value="P:immune response"/>
    <property type="evidence" value="ECO:0007669"/>
    <property type="project" value="InterPro"/>
</dbReference>
<comment type="similarity">
    <text evidence="1">Belongs to the tumor necrosis factor family.</text>
</comment>
<dbReference type="InterPro" id="IPR008983">
    <property type="entry name" value="Tumour_necrosis_fac-like_dom"/>
</dbReference>
<gene>
    <name evidence="4" type="ORF">P4O66_018049</name>
</gene>
<evidence type="ECO:0000259" key="3">
    <source>
        <dbReference type="PROSITE" id="PS50049"/>
    </source>
</evidence>
<dbReference type="AlphaFoldDB" id="A0AAD8YS49"/>
<sequence length="232" mass="26065">MPCLPPVPLSRDVLATDQNFVNWKEQTKQSGMSYQGNIRFSLLLGWCSLLTFAMVIIAVVLATGTTFRGQQRSMGEDNLTENILPSTASFRGSPTGQPLTDHIHLIYDVKNTWKPSSFLSDKNSFITFQNNLVKVKAAGIYYAYVQVTFLHRKADGEETVALVMNENIPDVKPRKLMEAQKHGIGTVSMSKVMKLMENDCVNLIVSNTSMIFSHEISNTYWGLFMLAKMEDK</sequence>
<feature type="transmembrane region" description="Helical" evidence="2">
    <location>
        <begin position="40"/>
        <end position="64"/>
    </location>
</feature>
<dbReference type="SUPFAM" id="SSF49842">
    <property type="entry name" value="TNF-like"/>
    <property type="match status" value="1"/>
</dbReference>
<protein>
    <recommendedName>
        <fullName evidence="3">THD domain-containing protein</fullName>
    </recommendedName>
</protein>
<reference evidence="4" key="1">
    <citation type="submission" date="2023-03" db="EMBL/GenBank/DDBJ databases">
        <title>Electrophorus voltai genome.</title>
        <authorList>
            <person name="Bian C."/>
        </authorList>
    </citation>
    <scope>NUCLEOTIDE SEQUENCE</scope>
    <source>
        <strain evidence="4">CB-2022</strain>
        <tissue evidence="4">Muscle</tissue>
    </source>
</reference>
<evidence type="ECO:0000256" key="1">
    <source>
        <dbReference type="ARBA" id="ARBA00008670"/>
    </source>
</evidence>
<keyword evidence="2" id="KW-0472">Membrane</keyword>
<organism evidence="4 5">
    <name type="scientific">Electrophorus voltai</name>
    <dbReference type="NCBI Taxonomy" id="2609070"/>
    <lineage>
        <taxon>Eukaryota</taxon>
        <taxon>Metazoa</taxon>
        <taxon>Chordata</taxon>
        <taxon>Craniata</taxon>
        <taxon>Vertebrata</taxon>
        <taxon>Euteleostomi</taxon>
        <taxon>Actinopterygii</taxon>
        <taxon>Neopterygii</taxon>
        <taxon>Teleostei</taxon>
        <taxon>Ostariophysi</taxon>
        <taxon>Gymnotiformes</taxon>
        <taxon>Gymnotoidei</taxon>
        <taxon>Gymnotidae</taxon>
        <taxon>Electrophorus</taxon>
    </lineage>
</organism>
<dbReference type="Gene3D" id="2.60.120.40">
    <property type="match status" value="1"/>
</dbReference>
<evidence type="ECO:0000313" key="4">
    <source>
        <dbReference type="EMBL" id="KAK1786343.1"/>
    </source>
</evidence>
<accession>A0AAD8YS49</accession>
<keyword evidence="2" id="KW-0812">Transmembrane</keyword>
<comment type="caution">
    <text evidence="4">The sequence shown here is derived from an EMBL/GenBank/DDBJ whole genome shotgun (WGS) entry which is preliminary data.</text>
</comment>
<dbReference type="InterPro" id="IPR006052">
    <property type="entry name" value="TNF_dom"/>
</dbReference>
<dbReference type="GO" id="GO:0005164">
    <property type="term" value="F:tumor necrosis factor receptor binding"/>
    <property type="evidence" value="ECO:0007669"/>
    <property type="project" value="InterPro"/>
</dbReference>
<dbReference type="Pfam" id="PF00229">
    <property type="entry name" value="TNF"/>
    <property type="match status" value="1"/>
</dbReference>
<dbReference type="Proteomes" id="UP001239994">
    <property type="component" value="Unassembled WGS sequence"/>
</dbReference>
<name>A0AAD8YS49_9TELE</name>
<keyword evidence="5" id="KW-1185">Reference proteome</keyword>
<keyword evidence="2" id="KW-1133">Transmembrane helix</keyword>
<evidence type="ECO:0000313" key="5">
    <source>
        <dbReference type="Proteomes" id="UP001239994"/>
    </source>
</evidence>